<sequence>MSKVLVEFINTCPTCDGYSSYLKELQETYKDKIEVKLYYAGKDFDYLAKYGMVDRGTLIINEKNRYDVLSKKLIEQEIKKAIETQNS</sequence>
<dbReference type="SUPFAM" id="SSF52833">
    <property type="entry name" value="Thioredoxin-like"/>
    <property type="match status" value="1"/>
</dbReference>
<evidence type="ECO:0000313" key="2">
    <source>
        <dbReference type="Proteomes" id="UP000010793"/>
    </source>
</evidence>
<proteinExistence type="predicted"/>
<dbReference type="RefSeq" id="WP_014932786.1">
    <property type="nucleotide sequence ID" value="NC_019908.1"/>
</dbReference>
<dbReference type="InterPro" id="IPR036249">
    <property type="entry name" value="Thioredoxin-like_sf"/>
</dbReference>
<dbReference type="KEGG" id="bpip:BPP43_04925"/>
<accession>A0A3B6VV77</accession>
<reference evidence="1 2" key="1">
    <citation type="journal article" date="2013" name="Genome Announc.">
        <title>Complete Genome Sequence of the Porcine Strain Brachyspira pilosicoli P43/6/78(T.).</title>
        <authorList>
            <person name="Lin C."/>
            <person name="den Bakker H.C."/>
            <person name="Suzuki H."/>
            <person name="Lefebure T."/>
            <person name="Ponnala L."/>
            <person name="Sun Q."/>
            <person name="Stanhope M.J."/>
            <person name="Wiedmann M."/>
            <person name="Duhamel G.E."/>
        </authorList>
    </citation>
    <scope>NUCLEOTIDE SEQUENCE [LARGE SCALE GENOMIC DNA]</scope>
    <source>
        <strain evidence="1 2">P43/6/78</strain>
    </source>
</reference>
<dbReference type="AlphaFoldDB" id="A0A3B6VV77"/>
<dbReference type="NCBIfam" id="NF040730">
    <property type="entry name" value="CxCC_doxin"/>
    <property type="match status" value="1"/>
</dbReference>
<dbReference type="Gene3D" id="3.40.30.10">
    <property type="entry name" value="Glutaredoxin"/>
    <property type="match status" value="1"/>
</dbReference>
<protein>
    <recommendedName>
        <fullName evidence="3">Thioredoxin</fullName>
    </recommendedName>
</protein>
<evidence type="ECO:0008006" key="3">
    <source>
        <dbReference type="Google" id="ProtNLM"/>
    </source>
</evidence>
<dbReference type="EMBL" id="CP002873">
    <property type="protein sequence ID" value="AGA66249.1"/>
    <property type="molecule type" value="Genomic_DNA"/>
</dbReference>
<evidence type="ECO:0000313" key="1">
    <source>
        <dbReference type="EMBL" id="AGA66249.1"/>
    </source>
</evidence>
<keyword evidence="2" id="KW-1185">Reference proteome</keyword>
<gene>
    <name evidence="1" type="ORF">BPP43_04925</name>
</gene>
<dbReference type="Proteomes" id="UP000010793">
    <property type="component" value="Chromosome"/>
</dbReference>
<organism evidence="1 2">
    <name type="scientific">Brachyspira pilosicoli P43/6/78</name>
    <dbReference type="NCBI Taxonomy" id="1042417"/>
    <lineage>
        <taxon>Bacteria</taxon>
        <taxon>Pseudomonadati</taxon>
        <taxon>Spirochaetota</taxon>
        <taxon>Spirochaetia</taxon>
        <taxon>Brachyspirales</taxon>
        <taxon>Brachyspiraceae</taxon>
        <taxon>Brachyspira</taxon>
    </lineage>
</organism>
<name>A0A3B6VV77_BRAPL</name>